<accession>A0A6A4SL54</accession>
<comment type="caution">
    <text evidence="2">The sequence shown here is derived from an EMBL/GenBank/DDBJ whole genome shotgun (WGS) entry which is preliminary data.</text>
</comment>
<name>A0A6A4SL54_SCOMX</name>
<protein>
    <submittedName>
        <fullName evidence="2">Uncharacterized protein</fullName>
    </submittedName>
</protein>
<proteinExistence type="predicted"/>
<sequence>MARLSFSPSRIGSKNRNHFTSALDELLTLTCRRGFHREQTPKPIVRLFAPSVDTSLRAALARYPMSHTSRVQRRRDSDNSSDRAEKHSGGSGVREPSTSAFGSEKCVAPPQAGRRSIYDSSKLKYYGRFTSSVLLTEEFKSQLGCY</sequence>
<gene>
    <name evidence="2" type="ORF">F2P81_011258</name>
</gene>
<reference evidence="2 3" key="1">
    <citation type="submission" date="2019-06" db="EMBL/GenBank/DDBJ databases">
        <title>Draft genomes of female and male turbot (Scophthalmus maximus).</title>
        <authorList>
            <person name="Xu H."/>
            <person name="Xu X.-W."/>
            <person name="Shao C."/>
            <person name="Chen S."/>
        </authorList>
    </citation>
    <scope>NUCLEOTIDE SEQUENCE [LARGE SCALE GENOMIC DNA]</scope>
    <source>
        <strain evidence="2">Ysfricsl-2016a</strain>
        <tissue evidence="2">Blood</tissue>
    </source>
</reference>
<dbReference type="EMBL" id="VEVO01000010">
    <property type="protein sequence ID" value="KAF0035946.1"/>
    <property type="molecule type" value="Genomic_DNA"/>
</dbReference>
<dbReference type="Proteomes" id="UP000438429">
    <property type="component" value="Unassembled WGS sequence"/>
</dbReference>
<evidence type="ECO:0000256" key="1">
    <source>
        <dbReference type="SAM" id="MobiDB-lite"/>
    </source>
</evidence>
<feature type="region of interest" description="Disordered" evidence="1">
    <location>
        <begin position="63"/>
        <end position="110"/>
    </location>
</feature>
<organism evidence="2 3">
    <name type="scientific">Scophthalmus maximus</name>
    <name type="common">Turbot</name>
    <name type="synonym">Psetta maxima</name>
    <dbReference type="NCBI Taxonomy" id="52904"/>
    <lineage>
        <taxon>Eukaryota</taxon>
        <taxon>Metazoa</taxon>
        <taxon>Chordata</taxon>
        <taxon>Craniata</taxon>
        <taxon>Vertebrata</taxon>
        <taxon>Euteleostomi</taxon>
        <taxon>Actinopterygii</taxon>
        <taxon>Neopterygii</taxon>
        <taxon>Teleostei</taxon>
        <taxon>Neoteleostei</taxon>
        <taxon>Acanthomorphata</taxon>
        <taxon>Carangaria</taxon>
        <taxon>Pleuronectiformes</taxon>
        <taxon>Pleuronectoidei</taxon>
        <taxon>Scophthalmidae</taxon>
        <taxon>Scophthalmus</taxon>
    </lineage>
</organism>
<evidence type="ECO:0000313" key="2">
    <source>
        <dbReference type="EMBL" id="KAF0035946.1"/>
    </source>
</evidence>
<dbReference type="AlphaFoldDB" id="A0A6A4SL54"/>
<evidence type="ECO:0000313" key="3">
    <source>
        <dbReference type="Proteomes" id="UP000438429"/>
    </source>
</evidence>
<feature type="compositionally biased region" description="Basic and acidic residues" evidence="1">
    <location>
        <begin position="74"/>
        <end position="88"/>
    </location>
</feature>